<comment type="caution">
    <text evidence="4">The sequence shown here is derived from an EMBL/GenBank/DDBJ whole genome shotgun (WGS) entry which is preliminary data.</text>
</comment>
<protein>
    <submittedName>
        <fullName evidence="4">Sulfotransferase 1C2-like protein</fullName>
    </submittedName>
</protein>
<evidence type="ECO:0000313" key="5">
    <source>
        <dbReference type="Proteomes" id="UP000288716"/>
    </source>
</evidence>
<dbReference type="SUPFAM" id="SSF52540">
    <property type="entry name" value="P-loop containing nucleoside triphosphate hydrolases"/>
    <property type="match status" value="1"/>
</dbReference>
<organism evidence="4 5">
    <name type="scientific">Leptotrombidium deliense</name>
    <dbReference type="NCBI Taxonomy" id="299467"/>
    <lineage>
        <taxon>Eukaryota</taxon>
        <taxon>Metazoa</taxon>
        <taxon>Ecdysozoa</taxon>
        <taxon>Arthropoda</taxon>
        <taxon>Chelicerata</taxon>
        <taxon>Arachnida</taxon>
        <taxon>Acari</taxon>
        <taxon>Acariformes</taxon>
        <taxon>Trombidiformes</taxon>
        <taxon>Prostigmata</taxon>
        <taxon>Anystina</taxon>
        <taxon>Parasitengona</taxon>
        <taxon>Trombiculoidea</taxon>
        <taxon>Trombiculidae</taxon>
        <taxon>Leptotrombidium</taxon>
    </lineage>
</organism>
<evidence type="ECO:0000259" key="3">
    <source>
        <dbReference type="Pfam" id="PF00685"/>
    </source>
</evidence>
<dbReference type="EMBL" id="NCKV01062030">
    <property type="protein sequence ID" value="RWR99820.1"/>
    <property type="molecule type" value="Genomic_DNA"/>
</dbReference>
<accession>A0A443Q9V9</accession>
<dbReference type="GO" id="GO:0008146">
    <property type="term" value="F:sulfotransferase activity"/>
    <property type="evidence" value="ECO:0007669"/>
    <property type="project" value="InterPro"/>
</dbReference>
<evidence type="ECO:0000256" key="2">
    <source>
        <dbReference type="ARBA" id="ARBA00022679"/>
    </source>
</evidence>
<dbReference type="AlphaFoldDB" id="A0A443Q9V9"/>
<dbReference type="STRING" id="299467.A0A443Q9V9"/>
<dbReference type="InterPro" id="IPR000863">
    <property type="entry name" value="Sulfotransferase_dom"/>
</dbReference>
<evidence type="ECO:0000256" key="1">
    <source>
        <dbReference type="ARBA" id="ARBA00005771"/>
    </source>
</evidence>
<dbReference type="Gene3D" id="3.40.50.300">
    <property type="entry name" value="P-loop containing nucleotide triphosphate hydrolases"/>
    <property type="match status" value="1"/>
</dbReference>
<name>A0A443Q9V9_9ACAR</name>
<dbReference type="Pfam" id="PF00685">
    <property type="entry name" value="Sulfotransfer_1"/>
    <property type="match status" value="1"/>
</dbReference>
<comment type="similarity">
    <text evidence="1">Belongs to the sulfotransferase 1 family.</text>
</comment>
<keyword evidence="5" id="KW-1185">Reference proteome</keyword>
<feature type="non-terminal residue" evidence="4">
    <location>
        <position position="82"/>
    </location>
</feature>
<evidence type="ECO:0000313" key="4">
    <source>
        <dbReference type="EMBL" id="RWR99820.1"/>
    </source>
</evidence>
<dbReference type="PANTHER" id="PTHR11783">
    <property type="entry name" value="SULFOTRANSFERASE SULT"/>
    <property type="match status" value="1"/>
</dbReference>
<keyword evidence="2 4" id="KW-0808">Transferase</keyword>
<dbReference type="Proteomes" id="UP000288716">
    <property type="component" value="Unassembled WGS sequence"/>
</dbReference>
<dbReference type="InterPro" id="IPR027417">
    <property type="entry name" value="P-loop_NTPase"/>
</dbReference>
<reference evidence="4 5" key="1">
    <citation type="journal article" date="2018" name="Gigascience">
        <title>Genomes of trombidid mites reveal novel predicted allergens and laterally-transferred genes associated with secondary metabolism.</title>
        <authorList>
            <person name="Dong X."/>
            <person name="Chaisiri K."/>
            <person name="Xia D."/>
            <person name="Armstrong S.D."/>
            <person name="Fang Y."/>
            <person name="Donnelly M.J."/>
            <person name="Kadowaki T."/>
            <person name="McGarry J.W."/>
            <person name="Darby A.C."/>
            <person name="Makepeace B.L."/>
        </authorList>
    </citation>
    <scope>NUCLEOTIDE SEQUENCE [LARGE SCALE GENOMIC DNA]</scope>
    <source>
        <strain evidence="4">UoL-UT</strain>
    </source>
</reference>
<sequence length="82" mass="9349">MKKKKLNLSVIDGFNFPPMFEEESLKSARSYKAKDDDLFVSTYPKCGTTWLQQICVLLFKDGEAPVGEEFLHRSPFLEMVGA</sequence>
<feature type="domain" description="Sulfotransferase" evidence="3">
    <location>
        <begin position="35"/>
        <end position="79"/>
    </location>
</feature>
<proteinExistence type="inferred from homology"/>
<dbReference type="VEuPathDB" id="VectorBase:LDEU014530"/>
<dbReference type="OrthoDB" id="6506646at2759"/>
<gene>
    <name evidence="4" type="ORF">B4U80_14812</name>
</gene>